<protein>
    <submittedName>
        <fullName evidence="5">E3 ubiquitin-protein ligase BRE1A-like isoform X1</fullName>
    </submittedName>
</protein>
<dbReference type="PANTHER" id="PTHR46713">
    <property type="entry name" value="F13M7.16 PROTEIN"/>
    <property type="match status" value="1"/>
</dbReference>
<dbReference type="InterPro" id="IPR036339">
    <property type="entry name" value="PUB-like_dom_sf"/>
</dbReference>
<evidence type="ECO:0000256" key="2">
    <source>
        <dbReference type="SAM" id="SignalP"/>
    </source>
</evidence>
<gene>
    <name evidence="5" type="primary">LOC111444260</name>
</gene>
<dbReference type="InterPro" id="IPR009060">
    <property type="entry name" value="UBA-like_sf"/>
</dbReference>
<feature type="domain" description="UBA" evidence="3">
    <location>
        <begin position="37"/>
        <end position="78"/>
    </location>
</feature>
<dbReference type="Gene3D" id="1.10.8.10">
    <property type="entry name" value="DNA helicase RuvA subunit, C-terminal domain"/>
    <property type="match status" value="1"/>
</dbReference>
<accession>A0A6J1FCY3</accession>
<dbReference type="SUPFAM" id="SSF143503">
    <property type="entry name" value="PUG domain-like"/>
    <property type="match status" value="1"/>
</dbReference>
<dbReference type="InterPro" id="IPR018997">
    <property type="entry name" value="PUB_domain"/>
</dbReference>
<dbReference type="Pfam" id="PF09409">
    <property type="entry name" value="PUB"/>
    <property type="match status" value="1"/>
</dbReference>
<feature type="chain" id="PRO_5026979723" evidence="2">
    <location>
        <begin position="19"/>
        <end position="334"/>
    </location>
</feature>
<dbReference type="Gene3D" id="1.20.58.2190">
    <property type="match status" value="1"/>
</dbReference>
<name>A0A6J1FCY3_CUCMO</name>
<reference evidence="5" key="1">
    <citation type="submission" date="2025-08" db="UniProtKB">
        <authorList>
            <consortium name="RefSeq"/>
        </authorList>
    </citation>
    <scope>IDENTIFICATION</scope>
    <source>
        <tissue evidence="5">Young leaves</tissue>
    </source>
</reference>
<dbReference type="GeneID" id="111444260"/>
<evidence type="ECO:0000313" key="5">
    <source>
        <dbReference type="RefSeq" id="XP_022938054.1"/>
    </source>
</evidence>
<feature type="signal peptide" evidence="2">
    <location>
        <begin position="1"/>
        <end position="18"/>
    </location>
</feature>
<dbReference type="RefSeq" id="XP_022938054.1">
    <property type="nucleotide sequence ID" value="XM_023082286.1"/>
</dbReference>
<proteinExistence type="predicted"/>
<organism evidence="4 5">
    <name type="scientific">Cucurbita moschata</name>
    <name type="common">Winter crookneck squash</name>
    <name type="synonym">Cucurbita pepo var. moschata</name>
    <dbReference type="NCBI Taxonomy" id="3662"/>
    <lineage>
        <taxon>Eukaryota</taxon>
        <taxon>Viridiplantae</taxon>
        <taxon>Streptophyta</taxon>
        <taxon>Embryophyta</taxon>
        <taxon>Tracheophyta</taxon>
        <taxon>Spermatophyta</taxon>
        <taxon>Magnoliopsida</taxon>
        <taxon>eudicotyledons</taxon>
        <taxon>Gunneridae</taxon>
        <taxon>Pentapetalae</taxon>
        <taxon>rosids</taxon>
        <taxon>fabids</taxon>
        <taxon>Cucurbitales</taxon>
        <taxon>Cucurbitaceae</taxon>
        <taxon>Cucurbiteae</taxon>
        <taxon>Cucurbita</taxon>
    </lineage>
</organism>
<dbReference type="PROSITE" id="PS50030">
    <property type="entry name" value="UBA"/>
    <property type="match status" value="1"/>
</dbReference>
<dbReference type="InterPro" id="IPR015940">
    <property type="entry name" value="UBA"/>
</dbReference>
<dbReference type="Pfam" id="PF22562">
    <property type="entry name" value="UBA_7"/>
    <property type="match status" value="1"/>
</dbReference>
<dbReference type="KEGG" id="cmos:111444260"/>
<dbReference type="Proteomes" id="UP000504609">
    <property type="component" value="Unplaced"/>
</dbReference>
<evidence type="ECO:0000259" key="3">
    <source>
        <dbReference type="PROSITE" id="PS50030"/>
    </source>
</evidence>
<feature type="region of interest" description="Disordered" evidence="1">
    <location>
        <begin position="126"/>
        <end position="147"/>
    </location>
</feature>
<evidence type="ECO:0000256" key="1">
    <source>
        <dbReference type="SAM" id="MobiDB-lite"/>
    </source>
</evidence>
<dbReference type="SUPFAM" id="SSF46934">
    <property type="entry name" value="UBA-like"/>
    <property type="match status" value="1"/>
</dbReference>
<dbReference type="PANTHER" id="PTHR46713:SF4">
    <property type="entry name" value="UBIQUITIN-ASSOCIATED (UBA)_TS-N DOMAIN PROTEIN"/>
    <property type="match status" value="1"/>
</dbReference>
<dbReference type="AlphaFoldDB" id="A0A6J1FCY3"/>
<keyword evidence="4" id="KW-1185">Reference proteome</keyword>
<sequence length="334" mass="38710">MLALFISLLPFSIYKSSCIVLQQKEATLFKSRMAFLEVKQKLLRKVESLGFSRARAARALHVTGNASFEDAIDWIVHHENDPDIDQVPLVAIEIDIESPEPFHITEETKKKANELRDQILKEKEKEEKELEKRREKDRIRSGKELQEAKRMAEGTEWKRYKDSRQAEIKEEKKAKEKVLQALEQNKIERKRDLGMPSEVTRSIAAKAITIGAQEKYEHKSQNSGSMRECLRSLRHNQKDDPEKVRNAFQTLFTYVRNVARNPDEERVRKIPLGNPLFQERVGSLKEGIEFLELCGFQRDGDFLYLPRDKVDRDVLVTAGLLLESAMTNPFFGIL</sequence>
<dbReference type="SMART" id="SM00580">
    <property type="entry name" value="PUG"/>
    <property type="match status" value="1"/>
</dbReference>
<keyword evidence="2" id="KW-0732">Signal</keyword>
<evidence type="ECO:0000313" key="4">
    <source>
        <dbReference type="Proteomes" id="UP000504609"/>
    </source>
</evidence>